<comment type="caution">
    <text evidence="2">The sequence shown here is derived from an EMBL/GenBank/DDBJ whole genome shotgun (WGS) entry which is preliminary data.</text>
</comment>
<evidence type="ECO:0000313" key="3">
    <source>
        <dbReference type="Proteomes" id="UP000799764"/>
    </source>
</evidence>
<dbReference type="Proteomes" id="UP000799764">
    <property type="component" value="Unassembled WGS sequence"/>
</dbReference>
<proteinExistence type="predicted"/>
<gene>
    <name evidence="2" type="ORF">P171DRAFT_490800</name>
</gene>
<name>A0A9P4P772_9PLEO</name>
<reference evidence="2" key="1">
    <citation type="journal article" date="2020" name="Stud. Mycol.">
        <title>101 Dothideomycetes genomes: a test case for predicting lifestyles and emergence of pathogens.</title>
        <authorList>
            <person name="Haridas S."/>
            <person name="Albert R."/>
            <person name="Binder M."/>
            <person name="Bloem J."/>
            <person name="Labutti K."/>
            <person name="Salamov A."/>
            <person name="Andreopoulos B."/>
            <person name="Baker S."/>
            <person name="Barry K."/>
            <person name="Bills G."/>
            <person name="Bluhm B."/>
            <person name="Cannon C."/>
            <person name="Castanera R."/>
            <person name="Culley D."/>
            <person name="Daum C."/>
            <person name="Ezra D."/>
            <person name="Gonzalez J."/>
            <person name="Henrissat B."/>
            <person name="Kuo A."/>
            <person name="Liang C."/>
            <person name="Lipzen A."/>
            <person name="Lutzoni F."/>
            <person name="Magnuson J."/>
            <person name="Mondo S."/>
            <person name="Nolan M."/>
            <person name="Ohm R."/>
            <person name="Pangilinan J."/>
            <person name="Park H.-J."/>
            <person name="Ramirez L."/>
            <person name="Alfaro M."/>
            <person name="Sun H."/>
            <person name="Tritt A."/>
            <person name="Yoshinaga Y."/>
            <person name="Zwiers L.-H."/>
            <person name="Turgeon B."/>
            <person name="Goodwin S."/>
            <person name="Spatafora J."/>
            <person name="Crous P."/>
            <person name="Grigoriev I."/>
        </authorList>
    </citation>
    <scope>NUCLEOTIDE SEQUENCE</scope>
    <source>
        <strain evidence="2">CBS 690.94</strain>
    </source>
</reference>
<dbReference type="AlphaFoldDB" id="A0A9P4P772"/>
<feature type="compositionally biased region" description="Basic and acidic residues" evidence="1">
    <location>
        <begin position="149"/>
        <end position="163"/>
    </location>
</feature>
<evidence type="ECO:0000256" key="1">
    <source>
        <dbReference type="SAM" id="MobiDB-lite"/>
    </source>
</evidence>
<feature type="compositionally biased region" description="Low complexity" evidence="1">
    <location>
        <begin position="139"/>
        <end position="148"/>
    </location>
</feature>
<accession>A0A9P4P772</accession>
<organism evidence="2 3">
    <name type="scientific">Karstenula rhodostoma CBS 690.94</name>
    <dbReference type="NCBI Taxonomy" id="1392251"/>
    <lineage>
        <taxon>Eukaryota</taxon>
        <taxon>Fungi</taxon>
        <taxon>Dikarya</taxon>
        <taxon>Ascomycota</taxon>
        <taxon>Pezizomycotina</taxon>
        <taxon>Dothideomycetes</taxon>
        <taxon>Pleosporomycetidae</taxon>
        <taxon>Pleosporales</taxon>
        <taxon>Massarineae</taxon>
        <taxon>Didymosphaeriaceae</taxon>
        <taxon>Karstenula</taxon>
    </lineage>
</organism>
<sequence>MPTPGANCTVMRNDTPGANCTVMRNDTPGANCTVQKQMPTPGANCIVQSVLRGPATLAYETWIGLPFGKLFASLYGNLARDGDAVVRAAVRWCYSTAGLCLESYPRDLDRGLETLYYTLVGQESPSTQPSHHSSQKQRAASTSTSHDASTSDKDGDQAGKERKGWRSVLGRIFGADVQVGKGDGVVYGRMDG</sequence>
<feature type="region of interest" description="Disordered" evidence="1">
    <location>
        <begin position="123"/>
        <end position="163"/>
    </location>
</feature>
<keyword evidence="3" id="KW-1185">Reference proteome</keyword>
<dbReference type="EMBL" id="MU001511">
    <property type="protein sequence ID" value="KAF2438751.1"/>
    <property type="molecule type" value="Genomic_DNA"/>
</dbReference>
<evidence type="ECO:0000313" key="2">
    <source>
        <dbReference type="EMBL" id="KAF2438751.1"/>
    </source>
</evidence>
<protein>
    <submittedName>
        <fullName evidence="2">Uncharacterized protein</fullName>
    </submittedName>
</protein>